<evidence type="ECO:0000259" key="2">
    <source>
        <dbReference type="PROSITE" id="PS50846"/>
    </source>
</evidence>
<dbReference type="PROSITE" id="PS50846">
    <property type="entry name" value="HMA_2"/>
    <property type="match status" value="1"/>
</dbReference>
<dbReference type="EMBL" id="DXDC01000258">
    <property type="protein sequence ID" value="HIY66313.1"/>
    <property type="molecule type" value="Genomic_DNA"/>
</dbReference>
<evidence type="ECO:0000313" key="3">
    <source>
        <dbReference type="EMBL" id="HIY66313.1"/>
    </source>
</evidence>
<dbReference type="SUPFAM" id="SSF55008">
    <property type="entry name" value="HMA, heavy metal-associated domain"/>
    <property type="match status" value="1"/>
</dbReference>
<keyword evidence="1" id="KW-0479">Metal-binding</keyword>
<dbReference type="InterPro" id="IPR036163">
    <property type="entry name" value="HMA_dom_sf"/>
</dbReference>
<organism evidence="3 4">
    <name type="scientific">Candidatus Agrococcus pullicola</name>
    <dbReference type="NCBI Taxonomy" id="2838429"/>
    <lineage>
        <taxon>Bacteria</taxon>
        <taxon>Bacillati</taxon>
        <taxon>Actinomycetota</taxon>
        <taxon>Actinomycetes</taxon>
        <taxon>Micrococcales</taxon>
        <taxon>Microbacteriaceae</taxon>
        <taxon>Agrococcus</taxon>
    </lineage>
</organism>
<evidence type="ECO:0000256" key="1">
    <source>
        <dbReference type="ARBA" id="ARBA00022723"/>
    </source>
</evidence>
<dbReference type="AlphaFoldDB" id="A0A9D1YVX6"/>
<dbReference type="InterPro" id="IPR006121">
    <property type="entry name" value="HMA_dom"/>
</dbReference>
<dbReference type="GO" id="GO:0046872">
    <property type="term" value="F:metal ion binding"/>
    <property type="evidence" value="ECO:0007669"/>
    <property type="project" value="UniProtKB-KW"/>
</dbReference>
<dbReference type="CDD" id="cd00371">
    <property type="entry name" value="HMA"/>
    <property type="match status" value="1"/>
</dbReference>
<gene>
    <name evidence="3" type="ORF">H9830_08570</name>
</gene>
<dbReference type="Proteomes" id="UP000824005">
    <property type="component" value="Unassembled WGS sequence"/>
</dbReference>
<reference evidence="3" key="1">
    <citation type="journal article" date="2021" name="PeerJ">
        <title>Extensive microbial diversity within the chicken gut microbiome revealed by metagenomics and culture.</title>
        <authorList>
            <person name="Gilroy R."/>
            <person name="Ravi A."/>
            <person name="Getino M."/>
            <person name="Pursley I."/>
            <person name="Horton D.L."/>
            <person name="Alikhan N.F."/>
            <person name="Baker D."/>
            <person name="Gharbi K."/>
            <person name="Hall N."/>
            <person name="Watson M."/>
            <person name="Adriaenssens E.M."/>
            <person name="Foster-Nyarko E."/>
            <person name="Jarju S."/>
            <person name="Secka A."/>
            <person name="Antonio M."/>
            <person name="Oren A."/>
            <person name="Chaudhuri R.R."/>
            <person name="La Ragione R."/>
            <person name="Hildebrand F."/>
            <person name="Pallen M.J."/>
        </authorList>
    </citation>
    <scope>NUCLEOTIDE SEQUENCE</scope>
    <source>
        <strain evidence="3">ChiGjej1B1-98</strain>
    </source>
</reference>
<dbReference type="Pfam" id="PF00403">
    <property type="entry name" value="HMA"/>
    <property type="match status" value="1"/>
</dbReference>
<proteinExistence type="predicted"/>
<dbReference type="InterPro" id="IPR017969">
    <property type="entry name" value="Heavy-metal-associated_CS"/>
</dbReference>
<reference evidence="3" key="2">
    <citation type="submission" date="2021-04" db="EMBL/GenBank/DDBJ databases">
        <authorList>
            <person name="Gilroy R."/>
        </authorList>
    </citation>
    <scope>NUCLEOTIDE SEQUENCE</scope>
    <source>
        <strain evidence="3">ChiGjej1B1-98</strain>
    </source>
</reference>
<protein>
    <submittedName>
        <fullName evidence="3">Heavy-metal-associated domain-containing protein</fullName>
    </submittedName>
</protein>
<comment type="caution">
    <text evidence="3">The sequence shown here is derived from an EMBL/GenBank/DDBJ whole genome shotgun (WGS) entry which is preliminary data.</text>
</comment>
<name>A0A9D1YVX6_9MICO</name>
<dbReference type="PROSITE" id="PS01047">
    <property type="entry name" value="HMA_1"/>
    <property type="match status" value="1"/>
</dbReference>
<dbReference type="Gene3D" id="3.30.70.100">
    <property type="match status" value="1"/>
</dbReference>
<accession>A0A9D1YVX6</accession>
<feature type="domain" description="HMA" evidence="2">
    <location>
        <begin position="36"/>
        <end position="104"/>
    </location>
</feature>
<evidence type="ECO:0000313" key="4">
    <source>
        <dbReference type="Proteomes" id="UP000824005"/>
    </source>
</evidence>
<sequence>MKQDIEIGIDEQTAPSDGCCGGGCCGGGAADTPTGVTSEVLVEGMTCSHCVNSVIEEVDAVPGVRGVTVSLVPGGQSKVFVQSDAPVDERRLREAIAEAGYRTVLN</sequence>